<evidence type="ECO:0000256" key="5">
    <source>
        <dbReference type="ARBA" id="ARBA00023136"/>
    </source>
</evidence>
<feature type="transmembrane region" description="Helical" evidence="6">
    <location>
        <begin position="84"/>
        <end position="103"/>
    </location>
</feature>
<protein>
    <submittedName>
        <fullName evidence="8">GtrA family protein</fullName>
    </submittedName>
</protein>
<gene>
    <name evidence="8" type="ORF">FEV09_08800</name>
</gene>
<comment type="caution">
    <text evidence="8">The sequence shown here is derived from an EMBL/GenBank/DDBJ whole genome shotgun (WGS) entry which is preliminary data.</text>
</comment>
<dbReference type="Proteomes" id="UP001152872">
    <property type="component" value="Unassembled WGS sequence"/>
</dbReference>
<dbReference type="Pfam" id="PF04138">
    <property type="entry name" value="GtrA_DPMS_TM"/>
    <property type="match status" value="1"/>
</dbReference>
<dbReference type="EMBL" id="VBTY01000057">
    <property type="protein sequence ID" value="MDG3494658.1"/>
    <property type="molecule type" value="Genomic_DNA"/>
</dbReference>
<organism evidence="8 9">
    <name type="scientific">Pseudanabaena catenata USMAC16</name>
    <dbReference type="NCBI Taxonomy" id="1855837"/>
    <lineage>
        <taxon>Bacteria</taxon>
        <taxon>Bacillati</taxon>
        <taxon>Cyanobacteriota</taxon>
        <taxon>Cyanophyceae</taxon>
        <taxon>Pseudanabaenales</taxon>
        <taxon>Pseudanabaenaceae</taxon>
        <taxon>Pseudanabaena</taxon>
    </lineage>
</organism>
<dbReference type="PANTHER" id="PTHR38459:SF1">
    <property type="entry name" value="PROPHAGE BACTOPRENOL-LINKED GLUCOSE TRANSLOCASE HOMOLOG"/>
    <property type="match status" value="1"/>
</dbReference>
<comment type="subcellular location">
    <subcellularLocation>
        <location evidence="1">Membrane</location>
        <topology evidence="1">Multi-pass membrane protein</topology>
    </subcellularLocation>
</comment>
<dbReference type="GO" id="GO:0005886">
    <property type="term" value="C:plasma membrane"/>
    <property type="evidence" value="ECO:0007669"/>
    <property type="project" value="TreeGrafter"/>
</dbReference>
<accession>A0A9X4M8A9</accession>
<evidence type="ECO:0000256" key="3">
    <source>
        <dbReference type="ARBA" id="ARBA00022692"/>
    </source>
</evidence>
<keyword evidence="4 6" id="KW-1133">Transmembrane helix</keyword>
<dbReference type="PANTHER" id="PTHR38459">
    <property type="entry name" value="PROPHAGE BACTOPRENOL-LINKED GLUCOSE TRANSLOCASE HOMOLOG"/>
    <property type="match status" value="1"/>
</dbReference>
<dbReference type="InterPro" id="IPR007267">
    <property type="entry name" value="GtrA_DPMS_TM"/>
</dbReference>
<evidence type="ECO:0000256" key="6">
    <source>
        <dbReference type="SAM" id="Phobius"/>
    </source>
</evidence>
<keyword evidence="5 6" id="KW-0472">Membrane</keyword>
<evidence type="ECO:0000313" key="9">
    <source>
        <dbReference type="Proteomes" id="UP001152872"/>
    </source>
</evidence>
<feature type="transmembrane region" description="Helical" evidence="6">
    <location>
        <begin position="20"/>
        <end position="38"/>
    </location>
</feature>
<feature type="transmembrane region" description="Helical" evidence="6">
    <location>
        <begin position="44"/>
        <end position="64"/>
    </location>
</feature>
<dbReference type="AlphaFoldDB" id="A0A9X4M8A9"/>
<evidence type="ECO:0000313" key="8">
    <source>
        <dbReference type="EMBL" id="MDG3494658.1"/>
    </source>
</evidence>
<keyword evidence="9" id="KW-1185">Reference proteome</keyword>
<dbReference type="RefSeq" id="WP_009626742.1">
    <property type="nucleotide sequence ID" value="NZ_VBTY01000057.1"/>
</dbReference>
<dbReference type="InterPro" id="IPR051401">
    <property type="entry name" value="GtrA_CellWall_Glycosyl"/>
</dbReference>
<evidence type="ECO:0000256" key="4">
    <source>
        <dbReference type="ARBA" id="ARBA00022989"/>
    </source>
</evidence>
<reference evidence="8" key="1">
    <citation type="submission" date="2019-05" db="EMBL/GenBank/DDBJ databases">
        <title>Whole genome sequencing of Pseudanabaena catenata USMAC16.</title>
        <authorList>
            <person name="Khan Z."/>
            <person name="Omar W.M."/>
            <person name="Convey P."/>
            <person name="Merican F."/>
            <person name="Najimudin N."/>
        </authorList>
    </citation>
    <scope>NUCLEOTIDE SEQUENCE</scope>
    <source>
        <strain evidence="8">USMAC16</strain>
    </source>
</reference>
<proteinExistence type="inferred from homology"/>
<evidence type="ECO:0000259" key="7">
    <source>
        <dbReference type="Pfam" id="PF04138"/>
    </source>
</evidence>
<name>A0A9X4M8A9_9CYAN</name>
<sequence length="136" mass="16343">MKYLKSKASYVSLENQFLRFFLVGGFCAFLNIVILYILTGILNFHYLLSVLIQTVVVNYIGFYLNRRFTFKKTKGNFWEGLLKYYTVMISSFLMVSSLMYLLVDIFRVWYLYAFVLITIMMMIFNFLSHQKWTFKK</sequence>
<feature type="transmembrane region" description="Helical" evidence="6">
    <location>
        <begin position="109"/>
        <end position="127"/>
    </location>
</feature>
<dbReference type="GO" id="GO:0000271">
    <property type="term" value="P:polysaccharide biosynthetic process"/>
    <property type="evidence" value="ECO:0007669"/>
    <property type="project" value="InterPro"/>
</dbReference>
<keyword evidence="3 6" id="KW-0812">Transmembrane</keyword>
<comment type="similarity">
    <text evidence="2">Belongs to the GtrA family.</text>
</comment>
<evidence type="ECO:0000256" key="1">
    <source>
        <dbReference type="ARBA" id="ARBA00004141"/>
    </source>
</evidence>
<evidence type="ECO:0000256" key="2">
    <source>
        <dbReference type="ARBA" id="ARBA00009399"/>
    </source>
</evidence>
<feature type="domain" description="GtrA/DPMS transmembrane" evidence="7">
    <location>
        <begin position="19"/>
        <end position="134"/>
    </location>
</feature>